<dbReference type="GO" id="GO:0006269">
    <property type="term" value="P:DNA replication, synthesis of primer"/>
    <property type="evidence" value="ECO:0007669"/>
    <property type="project" value="UniProtKB-UniRule"/>
</dbReference>
<dbReference type="STRING" id="167542.P9515_10221"/>
<dbReference type="Gene3D" id="3.90.580.10">
    <property type="entry name" value="Zinc finger, CHC2-type domain"/>
    <property type="match status" value="1"/>
</dbReference>
<evidence type="ECO:0000256" key="8">
    <source>
        <dbReference type="ARBA" id="ARBA00022833"/>
    </source>
</evidence>
<dbReference type="eggNOG" id="COG0358">
    <property type="taxonomic scope" value="Bacteria"/>
</dbReference>
<accession>A2BWR8</accession>
<feature type="domain" description="Toprim" evidence="15">
    <location>
        <begin position="264"/>
        <end position="350"/>
    </location>
</feature>
<comment type="catalytic activity">
    <reaction evidence="12">
        <text>ssDNA + n NTP = ssDNA/pppN(pN)n-1 hybrid + (n-1) diphosphate.</text>
        <dbReference type="EC" id="2.7.7.101"/>
    </reaction>
</comment>
<dbReference type="GO" id="GO:1990077">
    <property type="term" value="C:primosome complex"/>
    <property type="evidence" value="ECO:0007669"/>
    <property type="project" value="UniProtKB-KW"/>
</dbReference>
<dbReference type="HAMAP" id="MF_00974">
    <property type="entry name" value="DNA_primase_DnaG"/>
    <property type="match status" value="1"/>
</dbReference>
<dbReference type="NCBIfam" id="TIGR01391">
    <property type="entry name" value="dnaG"/>
    <property type="match status" value="1"/>
</dbReference>
<evidence type="ECO:0000313" key="17">
    <source>
        <dbReference type="Proteomes" id="UP000001589"/>
    </source>
</evidence>
<keyword evidence="11 12" id="KW-0804">Transcription</keyword>
<dbReference type="Gene3D" id="3.40.1360.10">
    <property type="match status" value="1"/>
</dbReference>
<evidence type="ECO:0000256" key="14">
    <source>
        <dbReference type="PIRSR" id="PIRSR002811-1"/>
    </source>
</evidence>
<comment type="cofactor">
    <cofactor evidence="12 13 14">
        <name>Zn(2+)</name>
        <dbReference type="ChEBI" id="CHEBI:29105"/>
    </cofactor>
    <text evidence="12 13 14">Binds 1 zinc ion per monomer.</text>
</comment>
<dbReference type="GO" id="GO:0003899">
    <property type="term" value="F:DNA-directed RNA polymerase activity"/>
    <property type="evidence" value="ECO:0007669"/>
    <property type="project" value="UniProtKB-UniRule"/>
</dbReference>
<comment type="subunit">
    <text evidence="12">Monomer. Interacts with DnaB.</text>
</comment>
<evidence type="ECO:0000256" key="3">
    <source>
        <dbReference type="ARBA" id="ARBA00022679"/>
    </source>
</evidence>
<evidence type="ECO:0000256" key="6">
    <source>
        <dbReference type="ARBA" id="ARBA00022723"/>
    </source>
</evidence>
<evidence type="ECO:0000256" key="2">
    <source>
        <dbReference type="ARBA" id="ARBA00022515"/>
    </source>
</evidence>
<dbReference type="SMART" id="SM00493">
    <property type="entry name" value="TOPRIM"/>
    <property type="match status" value="1"/>
</dbReference>
<evidence type="ECO:0000256" key="5">
    <source>
        <dbReference type="ARBA" id="ARBA00022705"/>
    </source>
</evidence>
<evidence type="ECO:0000256" key="11">
    <source>
        <dbReference type="ARBA" id="ARBA00023163"/>
    </source>
</evidence>
<dbReference type="PANTHER" id="PTHR30313:SF2">
    <property type="entry name" value="DNA PRIMASE"/>
    <property type="match status" value="1"/>
</dbReference>
<dbReference type="GO" id="GO:0003677">
    <property type="term" value="F:DNA binding"/>
    <property type="evidence" value="ECO:0007669"/>
    <property type="project" value="UniProtKB-KW"/>
</dbReference>
<evidence type="ECO:0000256" key="7">
    <source>
        <dbReference type="ARBA" id="ARBA00022771"/>
    </source>
</evidence>
<dbReference type="PROSITE" id="PS50880">
    <property type="entry name" value="TOPRIM"/>
    <property type="match status" value="1"/>
</dbReference>
<evidence type="ECO:0000256" key="12">
    <source>
        <dbReference type="HAMAP-Rule" id="MF_00974"/>
    </source>
</evidence>
<keyword evidence="9" id="KW-0460">Magnesium</keyword>
<dbReference type="FunFam" id="3.90.580.10:FF:000001">
    <property type="entry name" value="DNA primase"/>
    <property type="match status" value="1"/>
</dbReference>
<dbReference type="GeneID" id="60200594"/>
<keyword evidence="2 12" id="KW-0639">Primosome</keyword>
<dbReference type="Pfam" id="PF08275">
    <property type="entry name" value="DNAG_N"/>
    <property type="match status" value="1"/>
</dbReference>
<dbReference type="RefSeq" id="WP_011820330.1">
    <property type="nucleotide sequence ID" value="NC_008817.1"/>
</dbReference>
<proteinExistence type="inferred from homology"/>
<dbReference type="InterPro" id="IPR002694">
    <property type="entry name" value="Znf_CHC2"/>
</dbReference>
<evidence type="ECO:0000256" key="4">
    <source>
        <dbReference type="ARBA" id="ARBA00022695"/>
    </source>
</evidence>
<evidence type="ECO:0000256" key="10">
    <source>
        <dbReference type="ARBA" id="ARBA00023125"/>
    </source>
</evidence>
<dbReference type="InterPro" id="IPR013264">
    <property type="entry name" value="DNAG_N"/>
</dbReference>
<organism evidence="16 17">
    <name type="scientific">Prochlorococcus marinus (strain MIT 9515)</name>
    <dbReference type="NCBI Taxonomy" id="167542"/>
    <lineage>
        <taxon>Bacteria</taxon>
        <taxon>Bacillati</taxon>
        <taxon>Cyanobacteriota</taxon>
        <taxon>Cyanophyceae</taxon>
        <taxon>Synechococcales</taxon>
        <taxon>Prochlorococcaceae</taxon>
        <taxon>Prochlorococcus</taxon>
    </lineage>
</organism>
<keyword evidence="5 12" id="KW-0235">DNA replication</keyword>
<protein>
    <recommendedName>
        <fullName evidence="12 13">DNA primase</fullName>
        <ecNumber evidence="12">2.7.7.101</ecNumber>
    </recommendedName>
</protein>
<dbReference type="PIRSF" id="PIRSF002811">
    <property type="entry name" value="DnaG"/>
    <property type="match status" value="1"/>
</dbReference>
<dbReference type="Gene3D" id="3.90.980.10">
    <property type="entry name" value="DNA primase, catalytic core, N-terminal domain"/>
    <property type="match status" value="1"/>
</dbReference>
<evidence type="ECO:0000313" key="16">
    <source>
        <dbReference type="EMBL" id="ABM72229.1"/>
    </source>
</evidence>
<reference evidence="16 17" key="1">
    <citation type="journal article" date="2007" name="PLoS Genet.">
        <title>Patterns and implications of gene gain and loss in the evolution of Prochlorococcus.</title>
        <authorList>
            <person name="Kettler G.C."/>
            <person name="Martiny A.C."/>
            <person name="Huang K."/>
            <person name="Zucker J."/>
            <person name="Coleman M.L."/>
            <person name="Rodrigue S."/>
            <person name="Chen F."/>
            <person name="Lapidus A."/>
            <person name="Ferriera S."/>
            <person name="Johnson J."/>
            <person name="Steglich C."/>
            <person name="Church G.M."/>
            <person name="Richardson P."/>
            <person name="Chisholm S.W."/>
        </authorList>
    </citation>
    <scope>NUCLEOTIDE SEQUENCE [LARGE SCALE GENOMIC DNA]</scope>
    <source>
        <strain evidence="16 17">MIT 9515</strain>
    </source>
</reference>
<name>A2BWR8_PROM5</name>
<dbReference type="GO" id="GO:0008270">
    <property type="term" value="F:zinc ion binding"/>
    <property type="evidence" value="ECO:0007669"/>
    <property type="project" value="UniProtKB-UniRule"/>
</dbReference>
<dbReference type="SUPFAM" id="SSF57783">
    <property type="entry name" value="Zinc beta-ribbon"/>
    <property type="match status" value="1"/>
</dbReference>
<dbReference type="Pfam" id="PF01807">
    <property type="entry name" value="Zn_ribbon_DnaG"/>
    <property type="match status" value="1"/>
</dbReference>
<comment type="domain">
    <text evidence="12">Contains an N-terminal zinc-binding domain, a central core domain that contains the primase activity, and a C-terminal DnaB-binding domain.</text>
</comment>
<dbReference type="SMART" id="SM00400">
    <property type="entry name" value="ZnF_CHCC"/>
    <property type="match status" value="1"/>
</dbReference>
<dbReference type="Pfam" id="PF13155">
    <property type="entry name" value="Toprim_2"/>
    <property type="match status" value="1"/>
</dbReference>
<dbReference type="Proteomes" id="UP000001589">
    <property type="component" value="Chromosome"/>
</dbReference>
<dbReference type="CDD" id="cd03364">
    <property type="entry name" value="TOPRIM_DnaG_primases"/>
    <property type="match status" value="1"/>
</dbReference>
<dbReference type="PANTHER" id="PTHR30313">
    <property type="entry name" value="DNA PRIMASE"/>
    <property type="match status" value="1"/>
</dbReference>
<dbReference type="InterPro" id="IPR034151">
    <property type="entry name" value="TOPRIM_DnaG_bac"/>
</dbReference>
<dbReference type="GO" id="GO:0000428">
    <property type="term" value="C:DNA-directed RNA polymerase complex"/>
    <property type="evidence" value="ECO:0007669"/>
    <property type="project" value="UniProtKB-KW"/>
</dbReference>
<keyword evidence="3 12" id="KW-0808">Transferase</keyword>
<comment type="function">
    <text evidence="12 13">RNA polymerase that catalyzes the synthesis of short RNA molecules used as primers for DNA polymerase during DNA replication.</text>
</comment>
<keyword evidence="4 12" id="KW-0548">Nucleotidyltransferase</keyword>
<keyword evidence="1 12" id="KW-0240">DNA-directed RNA polymerase</keyword>
<evidence type="ECO:0000259" key="15">
    <source>
        <dbReference type="PROSITE" id="PS50880"/>
    </source>
</evidence>
<dbReference type="OrthoDB" id="9803773at2"/>
<keyword evidence="6 12" id="KW-0479">Metal-binding</keyword>
<keyword evidence="10 12" id="KW-0238">DNA-binding</keyword>
<evidence type="ECO:0000256" key="13">
    <source>
        <dbReference type="PIRNR" id="PIRNR002811"/>
    </source>
</evidence>
<dbReference type="InterPro" id="IPR006295">
    <property type="entry name" value="DNA_primase_DnaG"/>
</dbReference>
<dbReference type="Pfam" id="PF10410">
    <property type="entry name" value="DnaB_bind"/>
    <property type="match status" value="1"/>
</dbReference>
<comment type="similarity">
    <text evidence="12 13">Belongs to the DnaG primase family.</text>
</comment>
<dbReference type="HOGENOM" id="CLU_013501_3_1_3"/>
<evidence type="ECO:0000256" key="9">
    <source>
        <dbReference type="ARBA" id="ARBA00022842"/>
    </source>
</evidence>
<keyword evidence="7 12" id="KW-0863">Zinc-finger</keyword>
<dbReference type="GO" id="GO:0005737">
    <property type="term" value="C:cytoplasm"/>
    <property type="evidence" value="ECO:0007669"/>
    <property type="project" value="TreeGrafter"/>
</dbReference>
<dbReference type="InterPro" id="IPR030846">
    <property type="entry name" value="DnaG_bac"/>
</dbReference>
<dbReference type="EMBL" id="CP000552">
    <property type="protein sequence ID" value="ABM72229.1"/>
    <property type="molecule type" value="Genomic_DNA"/>
</dbReference>
<keyword evidence="8 12" id="KW-0862">Zinc</keyword>
<dbReference type="SUPFAM" id="SSF56731">
    <property type="entry name" value="DNA primase core"/>
    <property type="match status" value="1"/>
</dbReference>
<dbReference type="KEGG" id="pmc:P9515_10221"/>
<gene>
    <name evidence="12 16" type="primary">dnaG</name>
    <name evidence="16" type="ordered locus">P9515_10221</name>
</gene>
<dbReference type="EC" id="2.7.7.101" evidence="12"/>
<evidence type="ECO:0000256" key="1">
    <source>
        <dbReference type="ARBA" id="ARBA00022478"/>
    </source>
</evidence>
<sequence>MGPSIHPRTIQEVKDKADIVDVISEHIVLKKKGKEFVGICPFHDDNKPSMTVSPAKQFYYCFSCGAGGNSIKFLMEFTRNNFTDVVLSLAKKNDINVINVDGPQQEVYKKQLSRREELYKILRVTKDWFVSQLNNSLGKEALNYLTSQRNLNIKNINDFQLGFAPNSWNDLFNYLSKVEKFPLKLILSAGLVVSKENSDKVYDRFRNRLIVPIFDMQGRVVAFGGRSLDGQEPKYLNSPESEVFEKGKMLFAFDKASSNIRKSDKAVVVEGYFDVISLHAKGITNSVASLGTALNKYQISQLCRCTDSKNIIINFDSDNAGILATKRVINEVEILSLHDQINLKILQIKSFKDPDEYLKRNTPEDYINLIDNASFWIDWEIDQIFENKDLSKSDIFQNVISSLVKLLSKLPQSATRTHYLQKVSERLSMGQARLAIKFEEDLRKQVKGFRWHGRSKKFEQPNEISQREKNESEIIYYYIHCPEYRLFIREELLKREIEKFNTEYIRLIWDSISTIEGNNFGSNYLDDLRNSNNQKLNNDFISLNLISLLPDHLALNNLEVLNKINTFINPDELFLTTLKNPKHNLLGTLSLLERYKSLKRCRHLIESWGSQRLKTLENCISILIDNSLLESSESNKEIDDVFNDLNSDAIKFQELYYLERQHINLLDKQRCGNFSSNQ</sequence>
<dbReference type="InterPro" id="IPR050219">
    <property type="entry name" value="DnaG_primase"/>
</dbReference>
<dbReference type="InterPro" id="IPR006171">
    <property type="entry name" value="TOPRIM_dom"/>
</dbReference>
<dbReference type="InterPro" id="IPR019475">
    <property type="entry name" value="DNA_primase_DnaB-bd"/>
</dbReference>
<dbReference type="InterPro" id="IPR037068">
    <property type="entry name" value="DNA_primase_core_N_sf"/>
</dbReference>
<feature type="zinc finger region" description="CHC2-type" evidence="12 14">
    <location>
        <begin position="40"/>
        <end position="64"/>
    </location>
</feature>
<dbReference type="AlphaFoldDB" id="A2BWR8"/>
<dbReference type="InterPro" id="IPR036977">
    <property type="entry name" value="DNA_primase_Znf_CHC2"/>
</dbReference>